<evidence type="ECO:0000256" key="2">
    <source>
        <dbReference type="ARBA" id="ARBA00023015"/>
    </source>
</evidence>
<evidence type="ECO:0000313" key="8">
    <source>
        <dbReference type="Proteomes" id="UP000029734"/>
    </source>
</evidence>
<dbReference type="InterPro" id="IPR029442">
    <property type="entry name" value="GyrI-like"/>
</dbReference>
<dbReference type="EMBL" id="JQCR01000001">
    <property type="protein sequence ID" value="KGE21020.1"/>
    <property type="molecule type" value="Genomic_DNA"/>
</dbReference>
<dbReference type="InterPro" id="IPR009061">
    <property type="entry name" value="DNA-bd_dom_put_sf"/>
</dbReference>
<dbReference type="SUPFAM" id="SSF55136">
    <property type="entry name" value="Probable bacterial effector-binding domain"/>
    <property type="match status" value="1"/>
</dbReference>
<keyword evidence="5" id="KW-0175">Coiled coil</keyword>
<dbReference type="AlphaFoldDB" id="A0A098MEN4"/>
<proteinExistence type="predicted"/>
<organism evidence="7 8">
    <name type="scientific">Paenibacillus wynnii</name>
    <dbReference type="NCBI Taxonomy" id="268407"/>
    <lineage>
        <taxon>Bacteria</taxon>
        <taxon>Bacillati</taxon>
        <taxon>Bacillota</taxon>
        <taxon>Bacilli</taxon>
        <taxon>Bacillales</taxon>
        <taxon>Paenibacillaceae</taxon>
        <taxon>Paenibacillus</taxon>
    </lineage>
</organism>
<dbReference type="Pfam" id="PF06445">
    <property type="entry name" value="GyrI-like"/>
    <property type="match status" value="1"/>
</dbReference>
<protein>
    <recommendedName>
        <fullName evidence="6">HTH merR-type domain-containing protein</fullName>
    </recommendedName>
</protein>
<dbReference type="InterPro" id="IPR047057">
    <property type="entry name" value="MerR_fam"/>
</dbReference>
<comment type="caution">
    <text evidence="7">The sequence shown here is derived from an EMBL/GenBank/DDBJ whole genome shotgun (WGS) entry which is preliminary data.</text>
</comment>
<dbReference type="SUPFAM" id="SSF46955">
    <property type="entry name" value="Putative DNA-binding domain"/>
    <property type="match status" value="1"/>
</dbReference>
<evidence type="ECO:0000256" key="3">
    <source>
        <dbReference type="ARBA" id="ARBA00023125"/>
    </source>
</evidence>
<evidence type="ECO:0000313" key="7">
    <source>
        <dbReference type="EMBL" id="KGE21020.1"/>
    </source>
</evidence>
<dbReference type="Pfam" id="PF00376">
    <property type="entry name" value="MerR"/>
    <property type="match status" value="1"/>
</dbReference>
<keyword evidence="1" id="KW-0678">Repressor</keyword>
<accession>A0A098MEN4</accession>
<reference evidence="7 8" key="2">
    <citation type="submission" date="2014-10" db="EMBL/GenBank/DDBJ databases">
        <title>Comparative genomics of the Paenibacillus odorifer group.</title>
        <authorList>
            <person name="Tsai Y.-C."/>
            <person name="Martin N."/>
            <person name="Korlach J."/>
            <person name="Wiedmann M."/>
        </authorList>
    </citation>
    <scope>NUCLEOTIDE SEQUENCE [LARGE SCALE GENOMIC DNA]</scope>
    <source>
        <strain evidence="7 8">DSM 18334</strain>
    </source>
</reference>
<dbReference type="GO" id="GO:0003700">
    <property type="term" value="F:DNA-binding transcription factor activity"/>
    <property type="evidence" value="ECO:0007669"/>
    <property type="project" value="InterPro"/>
</dbReference>
<gene>
    <name evidence="7" type="ORF">PWYN_02360</name>
</gene>
<dbReference type="SMART" id="SM00422">
    <property type="entry name" value="HTH_MERR"/>
    <property type="match status" value="1"/>
</dbReference>
<dbReference type="RefSeq" id="WP_036647890.1">
    <property type="nucleotide sequence ID" value="NZ_JQCR01000001.1"/>
</dbReference>
<dbReference type="OrthoDB" id="9773308at2"/>
<dbReference type="PROSITE" id="PS50937">
    <property type="entry name" value="HTH_MERR_2"/>
    <property type="match status" value="1"/>
</dbReference>
<evidence type="ECO:0000256" key="1">
    <source>
        <dbReference type="ARBA" id="ARBA00022491"/>
    </source>
</evidence>
<keyword evidence="2" id="KW-0805">Transcription regulation</keyword>
<evidence type="ECO:0000256" key="4">
    <source>
        <dbReference type="ARBA" id="ARBA00023163"/>
    </source>
</evidence>
<dbReference type="eggNOG" id="COG0789">
    <property type="taxonomic scope" value="Bacteria"/>
</dbReference>
<dbReference type="InterPro" id="IPR000551">
    <property type="entry name" value="MerR-type_HTH_dom"/>
</dbReference>
<dbReference type="Proteomes" id="UP000029734">
    <property type="component" value="Unassembled WGS sequence"/>
</dbReference>
<dbReference type="eggNOG" id="COG4978">
    <property type="taxonomic scope" value="Bacteria"/>
</dbReference>
<dbReference type="PANTHER" id="PTHR30204:SF69">
    <property type="entry name" value="MERR-FAMILY TRANSCRIPTIONAL REGULATOR"/>
    <property type="match status" value="1"/>
</dbReference>
<keyword evidence="3" id="KW-0238">DNA-binding</keyword>
<feature type="domain" description="HTH merR-type" evidence="6">
    <location>
        <begin position="4"/>
        <end position="74"/>
    </location>
</feature>
<dbReference type="CDD" id="cd01107">
    <property type="entry name" value="HTH_BmrR"/>
    <property type="match status" value="1"/>
</dbReference>
<reference evidence="7 8" key="1">
    <citation type="submission" date="2014-08" db="EMBL/GenBank/DDBJ databases">
        <authorList>
            <person name="den Bakker H.C."/>
        </authorList>
    </citation>
    <scope>NUCLEOTIDE SEQUENCE [LARGE SCALE GENOMIC DNA]</scope>
    <source>
        <strain evidence="7 8">DSM 18334</strain>
    </source>
</reference>
<evidence type="ECO:0000256" key="5">
    <source>
        <dbReference type="SAM" id="Coils"/>
    </source>
</evidence>
<sequence>MKKYISIGEMSKINNISIQALRHYDKIGLLKPSYIDENSKYRYYAIDQIPYVDVIKSLKYMGLSLEEIRSIVLESESLEELLIKLEEQKNLIDKKIKELKNIKSALSYKIHNIKEGITRKDFGSVYVKRMEERKYVYIPLENGKNDLTNDDSVILALRNVGLILEKENIIEGCIGVTSVIEENKIIYEDIFILIEEISSIYNHKNIKVIPSGEYLCVLYRGVETNSENYYKKLLKFIEENNYKVDDKYYEISLISGIATVNPDDYIVEIQILIT</sequence>
<keyword evidence="8" id="KW-1185">Reference proteome</keyword>
<evidence type="ECO:0000259" key="6">
    <source>
        <dbReference type="PROSITE" id="PS50937"/>
    </source>
</evidence>
<keyword evidence="4" id="KW-0804">Transcription</keyword>
<dbReference type="STRING" id="268407.PWYN_02360"/>
<dbReference type="Gene3D" id="3.20.80.10">
    <property type="entry name" value="Regulatory factor, effector binding domain"/>
    <property type="match status" value="1"/>
</dbReference>
<dbReference type="GO" id="GO:0003677">
    <property type="term" value="F:DNA binding"/>
    <property type="evidence" value="ECO:0007669"/>
    <property type="project" value="UniProtKB-KW"/>
</dbReference>
<dbReference type="Gene3D" id="1.10.1660.10">
    <property type="match status" value="1"/>
</dbReference>
<dbReference type="PANTHER" id="PTHR30204">
    <property type="entry name" value="REDOX-CYCLING DRUG-SENSING TRANSCRIPTIONAL ACTIVATOR SOXR"/>
    <property type="match status" value="1"/>
</dbReference>
<dbReference type="InterPro" id="IPR011256">
    <property type="entry name" value="Reg_factor_effector_dom_sf"/>
</dbReference>
<name>A0A098MEN4_9BACL</name>
<feature type="coiled-coil region" evidence="5">
    <location>
        <begin position="68"/>
        <end position="105"/>
    </location>
</feature>